<feature type="region of interest" description="Disordered" evidence="1">
    <location>
        <begin position="185"/>
        <end position="422"/>
    </location>
</feature>
<feature type="transmembrane region" description="Helical" evidence="2">
    <location>
        <begin position="64"/>
        <end position="84"/>
    </location>
</feature>
<feature type="compositionally biased region" description="Low complexity" evidence="1">
    <location>
        <begin position="406"/>
        <end position="422"/>
    </location>
</feature>
<feature type="compositionally biased region" description="Polar residues" evidence="1">
    <location>
        <begin position="314"/>
        <end position="328"/>
    </location>
</feature>
<feature type="compositionally biased region" description="Low complexity" evidence="1">
    <location>
        <begin position="354"/>
        <end position="368"/>
    </location>
</feature>
<organism evidence="4 5">
    <name type="scientific">Knufia obscura</name>
    <dbReference type="NCBI Taxonomy" id="1635080"/>
    <lineage>
        <taxon>Eukaryota</taxon>
        <taxon>Fungi</taxon>
        <taxon>Dikarya</taxon>
        <taxon>Ascomycota</taxon>
        <taxon>Pezizomycotina</taxon>
        <taxon>Eurotiomycetes</taxon>
        <taxon>Chaetothyriomycetidae</taxon>
        <taxon>Chaetothyriales</taxon>
        <taxon>Trichomeriaceae</taxon>
        <taxon>Knufia</taxon>
    </lineage>
</organism>
<keyword evidence="2" id="KW-0472">Membrane</keyword>
<dbReference type="GeneID" id="89997282"/>
<feature type="chain" id="PRO_5046970844" evidence="3">
    <location>
        <begin position="21"/>
        <end position="519"/>
    </location>
</feature>
<name>A0ABR0RVB6_9EURO</name>
<evidence type="ECO:0000256" key="1">
    <source>
        <dbReference type="SAM" id="MobiDB-lite"/>
    </source>
</evidence>
<sequence>MLAALLSLIAVLLFVNLSYAAPATESKSIWTVSIFRGPAPPPEEGPPASANALRDPSKLKYETIGIAGAYLVWLAFTGIALLIVGRRLRRRQQRPNLTLQMETIKPTQVTIRDLQAGPKSPLSPKSPGKMASIRSWARRDKARHSEISISTVNTRVDERVIENDRAKNLDDMAKLYAAVMAHDEQRAVHKSHSSADSSPISDDVTPVTPKSPQCPPNLAHPAYVPPVSPTYSQHQPYSHHQEYPQPQSYQRQQTYQPAQAYQQQQNYPQHYRQESYDPMPPSPPPPMPIPTDNDRESLLDNQTSPRKAKPSALSLISNTASRMGSSHSSKARPSPITIRGQPISKPLGSADLRQSAFSPSQTSFQSSTLYSPGPPPPTPGRTQAQTQPQRTQISESIEMHGRPQLTSTDTNTPTTTTTTNPTKTLPFRAYQEALKSAPPTKTTFLDRRASAFNGPKTGVPKTPYSPYCPTTPMTPVTPRRMLGKEELKRNKKSYALGVVREREREDGLVVGGDEMWGTD</sequence>
<keyword evidence="3" id="KW-0732">Signal</keyword>
<feature type="compositionally biased region" description="Low complexity" evidence="1">
    <location>
        <begin position="243"/>
        <end position="270"/>
    </location>
</feature>
<feature type="compositionally biased region" description="Low complexity" evidence="1">
    <location>
        <begin position="194"/>
        <end position="203"/>
    </location>
</feature>
<feature type="compositionally biased region" description="Low complexity" evidence="1">
    <location>
        <begin position="380"/>
        <end position="392"/>
    </location>
</feature>
<feature type="compositionally biased region" description="Polar residues" evidence="1">
    <location>
        <begin position="229"/>
        <end position="238"/>
    </location>
</feature>
<feature type="signal peptide" evidence="3">
    <location>
        <begin position="1"/>
        <end position="20"/>
    </location>
</feature>
<feature type="region of interest" description="Disordered" evidence="1">
    <location>
        <begin position="450"/>
        <end position="488"/>
    </location>
</feature>
<accession>A0ABR0RVB6</accession>
<comment type="caution">
    <text evidence="4">The sequence shown here is derived from an EMBL/GenBank/DDBJ whole genome shotgun (WGS) entry which is preliminary data.</text>
</comment>
<feature type="compositionally biased region" description="Pro residues" evidence="1">
    <location>
        <begin position="278"/>
        <end position="289"/>
    </location>
</feature>
<proteinExistence type="predicted"/>
<reference evidence="4 5" key="1">
    <citation type="journal article" date="2023" name="Res Sq">
        <title>Genomic and morphological characterization of Knufia obscura isolated from the Mars 2020 spacecraft assembly facility.</title>
        <authorList>
            <person name="Chander A.M."/>
            <person name="Teixeira M.M."/>
            <person name="Singh N.K."/>
            <person name="Williams M.P."/>
            <person name="Parker C.W."/>
            <person name="Leo P."/>
            <person name="Stajich J.E."/>
            <person name="Torok T."/>
            <person name="Tighe S."/>
            <person name="Mason C.E."/>
            <person name="Venkateswaran K."/>
        </authorList>
    </citation>
    <scope>NUCLEOTIDE SEQUENCE [LARGE SCALE GENOMIC DNA]</scope>
    <source>
        <strain evidence="4 5">CCFEE 5817</strain>
    </source>
</reference>
<keyword evidence="2" id="KW-0812">Transmembrane</keyword>
<evidence type="ECO:0000313" key="5">
    <source>
        <dbReference type="Proteomes" id="UP001334248"/>
    </source>
</evidence>
<keyword evidence="5" id="KW-1185">Reference proteome</keyword>
<dbReference type="EMBL" id="JAVHJV010000003">
    <property type="protein sequence ID" value="KAK5944551.1"/>
    <property type="molecule type" value="Genomic_DNA"/>
</dbReference>
<feature type="compositionally biased region" description="Low complexity" evidence="1">
    <location>
        <begin position="470"/>
        <end position="480"/>
    </location>
</feature>
<gene>
    <name evidence="4" type="ORF">PMZ80_003833</name>
</gene>
<keyword evidence="2" id="KW-1133">Transmembrane helix</keyword>
<dbReference type="RefSeq" id="XP_064732641.1">
    <property type="nucleotide sequence ID" value="XM_064872261.1"/>
</dbReference>
<evidence type="ECO:0000256" key="3">
    <source>
        <dbReference type="SAM" id="SignalP"/>
    </source>
</evidence>
<evidence type="ECO:0000313" key="4">
    <source>
        <dbReference type="EMBL" id="KAK5944551.1"/>
    </source>
</evidence>
<dbReference type="Proteomes" id="UP001334248">
    <property type="component" value="Unassembled WGS sequence"/>
</dbReference>
<evidence type="ECO:0000256" key="2">
    <source>
        <dbReference type="SAM" id="Phobius"/>
    </source>
</evidence>
<protein>
    <submittedName>
        <fullName evidence="4">Uncharacterized protein</fullName>
    </submittedName>
</protein>